<dbReference type="Pfam" id="PF13189">
    <property type="entry name" value="Cytidylate_kin2"/>
    <property type="match status" value="1"/>
</dbReference>
<accession>A0A0G1KDL3</accession>
<sequence>MSAGRYFRDFADEEGVPTAVIEERAEVDPKYDRMVDERTQEYGLVNNHFVFEGRLTWRFIEGVRILLTCGLKERVGRIAVRDNLLFEQAMSTTEHREEAAVKRYMKYYNIADITDPAYYEFVVDTTNITAVEATVKIITFLKLKDMYHPLRKQ</sequence>
<proteinExistence type="predicted"/>
<evidence type="ECO:0000313" key="2">
    <source>
        <dbReference type="Proteomes" id="UP000034595"/>
    </source>
</evidence>
<evidence type="ECO:0000313" key="1">
    <source>
        <dbReference type="EMBL" id="KKT81673.1"/>
    </source>
</evidence>
<organism evidence="1 2">
    <name type="scientific">Candidatus Azambacteria bacterium GW2011_GWA1_44_9</name>
    <dbReference type="NCBI Taxonomy" id="1618610"/>
    <lineage>
        <taxon>Bacteria</taxon>
        <taxon>Candidatus Azamiibacteriota</taxon>
    </lineage>
</organism>
<dbReference type="GO" id="GO:0016301">
    <property type="term" value="F:kinase activity"/>
    <property type="evidence" value="ECO:0007669"/>
    <property type="project" value="UniProtKB-KW"/>
</dbReference>
<protein>
    <submittedName>
        <fullName evidence="1">Cytidylate kinase</fullName>
    </submittedName>
</protein>
<name>A0A0G1KDL3_9BACT</name>
<keyword evidence="1" id="KW-0418">Kinase</keyword>
<dbReference type="Proteomes" id="UP000034595">
    <property type="component" value="Unassembled WGS sequence"/>
</dbReference>
<keyword evidence="1" id="KW-0808">Transferase</keyword>
<gene>
    <name evidence="1" type="ORF">UW78_C0006G0038</name>
</gene>
<dbReference type="InterPro" id="IPR027417">
    <property type="entry name" value="P-loop_NTPase"/>
</dbReference>
<dbReference type="AlphaFoldDB" id="A0A0G1KDL3"/>
<comment type="caution">
    <text evidence="1">The sequence shown here is derived from an EMBL/GenBank/DDBJ whole genome shotgun (WGS) entry which is preliminary data.</text>
</comment>
<reference evidence="1 2" key="1">
    <citation type="journal article" date="2015" name="Nature">
        <title>rRNA introns, odd ribosomes, and small enigmatic genomes across a large radiation of phyla.</title>
        <authorList>
            <person name="Brown C.T."/>
            <person name="Hug L.A."/>
            <person name="Thomas B.C."/>
            <person name="Sharon I."/>
            <person name="Castelle C.J."/>
            <person name="Singh A."/>
            <person name="Wilkins M.J."/>
            <person name="Williams K.H."/>
            <person name="Banfield J.F."/>
        </authorList>
    </citation>
    <scope>NUCLEOTIDE SEQUENCE [LARGE SCALE GENOMIC DNA]</scope>
</reference>
<dbReference type="Gene3D" id="3.40.50.300">
    <property type="entry name" value="P-loop containing nucleotide triphosphate hydrolases"/>
    <property type="match status" value="1"/>
</dbReference>
<dbReference type="EMBL" id="LCJQ01000006">
    <property type="protein sequence ID" value="KKT81673.1"/>
    <property type="molecule type" value="Genomic_DNA"/>
</dbReference>